<dbReference type="AlphaFoldDB" id="A0A2W1KMJ9"/>
<organism evidence="1 2">
    <name type="scientific">Acidithiobacillus ferrooxidans</name>
    <name type="common">Thiobacillus ferrooxidans</name>
    <dbReference type="NCBI Taxonomy" id="920"/>
    <lineage>
        <taxon>Bacteria</taxon>
        <taxon>Pseudomonadati</taxon>
        <taxon>Pseudomonadota</taxon>
        <taxon>Acidithiobacillia</taxon>
        <taxon>Acidithiobacillales</taxon>
        <taxon>Acidithiobacillaceae</taxon>
        <taxon>Acidithiobacillus</taxon>
    </lineage>
</organism>
<accession>A0A2W1KMJ9</accession>
<evidence type="ECO:0000313" key="2">
    <source>
        <dbReference type="Proteomes" id="UP000248886"/>
    </source>
</evidence>
<name>A0A2W1KMJ9_ACIFR</name>
<dbReference type="EMBL" id="QKQP01000005">
    <property type="protein sequence ID" value="PZD80527.1"/>
    <property type="molecule type" value="Genomic_DNA"/>
</dbReference>
<reference evidence="1 2" key="1">
    <citation type="submission" date="2018-06" db="EMBL/GenBank/DDBJ databases">
        <title>Draft sequence of Acidithiobacillus ferrooxidans CCM 4253.</title>
        <authorList>
            <person name="Moya-Beltran A."/>
            <person name="Castro M."/>
            <person name="Covarrubias P.C."/>
            <person name="Issotta F."/>
            <person name="Janiczek O."/>
            <person name="Mandl M."/>
            <person name="Kucera J."/>
            <person name="Quatrini R."/>
        </authorList>
    </citation>
    <scope>NUCLEOTIDE SEQUENCE [LARGE SCALE GENOMIC DNA]</scope>
    <source>
        <strain evidence="1 2">CCM 4253</strain>
    </source>
</reference>
<dbReference type="Proteomes" id="UP000248886">
    <property type="component" value="Unassembled WGS sequence"/>
</dbReference>
<evidence type="ECO:0000313" key="1">
    <source>
        <dbReference type="EMBL" id="PZD80527.1"/>
    </source>
</evidence>
<proteinExistence type="predicted"/>
<sequence>MTREVHGCPVILRENSCGGRILLRSDRIFAYLIEKRNYLLADLLNPAGGAATLVHSQKDFAPD</sequence>
<protein>
    <submittedName>
        <fullName evidence="1">Uncharacterized protein</fullName>
    </submittedName>
</protein>
<gene>
    <name evidence="1" type="ORF">DN052_08700</name>
</gene>
<comment type="caution">
    <text evidence="1">The sequence shown here is derived from an EMBL/GenBank/DDBJ whole genome shotgun (WGS) entry which is preliminary data.</text>
</comment>